<evidence type="ECO:0000259" key="1">
    <source>
        <dbReference type="Pfam" id="PF13643"/>
    </source>
</evidence>
<feature type="domain" description="DUF4145" evidence="1">
    <location>
        <begin position="118"/>
        <end position="205"/>
    </location>
</feature>
<keyword evidence="3" id="KW-1185">Reference proteome</keyword>
<gene>
    <name evidence="2" type="ORF">C2L80_12325</name>
</gene>
<organism evidence="2 3">
    <name type="scientific">Rubneribacter badeniensis</name>
    <dbReference type="NCBI Taxonomy" id="2070688"/>
    <lineage>
        <taxon>Bacteria</taxon>
        <taxon>Bacillati</taxon>
        <taxon>Actinomycetota</taxon>
        <taxon>Coriobacteriia</taxon>
        <taxon>Eggerthellales</taxon>
        <taxon>Eggerthellaceae</taxon>
        <taxon>Rubneribacter</taxon>
    </lineage>
</organism>
<proteinExistence type="predicted"/>
<sequence length="239" mass="27051">MRSSGSDSRIMPKHVTPQLLLDVFTCPYCDVTARQMWYGNSHASSAHEEHDEKTGETRLSFFGECITDSAFSDWLFSKCENCKEVAVWHREEMVHPLSCPVDEPNIDMPESVRSRYLEASRVVALSPTSAAALLRLALQLLLEEILGESSTGNIFKDINILKQRPLDSSLIKALDIIRISGNESVHPGTLNLAENKDDALYLFDLLNMICDQCFTQPRKMQEMYERLPESKRIIPIEAS</sequence>
<reference evidence="2 3" key="1">
    <citation type="journal article" date="2018" name="Int. J. Syst. Evol. Microbiol.">
        <title>Rubneribacter badeniensis gen. nov., sp. nov. and Enteroscipio rubneri gen. nov., sp. nov., new members of the Eggerthellaceae isolated from human faeces.</title>
        <authorList>
            <person name="Danylec N."/>
            <person name="Gobl A."/>
            <person name="Stoll D.A."/>
            <person name="Hetzer B."/>
            <person name="Kulling S.E."/>
            <person name="Huch M."/>
        </authorList>
    </citation>
    <scope>NUCLEOTIDE SEQUENCE [LARGE SCALE GENOMIC DNA]</scope>
    <source>
        <strain evidence="2 3">ResAG-85</strain>
    </source>
</reference>
<comment type="caution">
    <text evidence="2">The sequence shown here is derived from an EMBL/GenBank/DDBJ whole genome shotgun (WGS) entry which is preliminary data.</text>
</comment>
<name>A0A2K2U267_9ACTN</name>
<dbReference type="Proteomes" id="UP000236488">
    <property type="component" value="Unassembled WGS sequence"/>
</dbReference>
<evidence type="ECO:0000313" key="2">
    <source>
        <dbReference type="EMBL" id="PNV64362.1"/>
    </source>
</evidence>
<dbReference type="EMBL" id="PPEL01000108">
    <property type="protein sequence ID" value="PNV64362.1"/>
    <property type="molecule type" value="Genomic_DNA"/>
</dbReference>
<protein>
    <submittedName>
        <fullName evidence="2">DUF4145 domain-containing protein</fullName>
    </submittedName>
</protein>
<evidence type="ECO:0000313" key="3">
    <source>
        <dbReference type="Proteomes" id="UP000236488"/>
    </source>
</evidence>
<accession>A0A2K2U267</accession>
<dbReference type="Pfam" id="PF13643">
    <property type="entry name" value="DUF4145"/>
    <property type="match status" value="1"/>
</dbReference>
<dbReference type="AlphaFoldDB" id="A0A2K2U267"/>
<dbReference type="InterPro" id="IPR025285">
    <property type="entry name" value="DUF4145"/>
</dbReference>